<dbReference type="InterPro" id="IPR006976">
    <property type="entry name" value="VanZ-like"/>
</dbReference>
<dbReference type="PANTHER" id="PTHR28008">
    <property type="entry name" value="DOMAIN PROTEIN, PUTATIVE (AFU_ORTHOLOGUE AFUA_3G10980)-RELATED"/>
    <property type="match status" value="1"/>
</dbReference>
<proteinExistence type="predicted"/>
<keyword evidence="1" id="KW-0812">Transmembrane</keyword>
<feature type="transmembrane region" description="Helical" evidence="1">
    <location>
        <begin position="124"/>
        <end position="140"/>
    </location>
</feature>
<feature type="transmembrane region" description="Helical" evidence="1">
    <location>
        <begin position="5"/>
        <end position="21"/>
    </location>
</feature>
<accession>A0ABV8B571</accession>
<evidence type="ECO:0000313" key="4">
    <source>
        <dbReference type="Proteomes" id="UP001595752"/>
    </source>
</evidence>
<dbReference type="RefSeq" id="WP_377916330.1">
    <property type="nucleotide sequence ID" value="NZ_JBHRZT010000052.1"/>
</dbReference>
<comment type="caution">
    <text evidence="3">The sequence shown here is derived from an EMBL/GenBank/DDBJ whole genome shotgun (WGS) entry which is preliminary data.</text>
</comment>
<keyword evidence="1" id="KW-0472">Membrane</keyword>
<feature type="transmembrane region" description="Helical" evidence="1">
    <location>
        <begin position="65"/>
        <end position="82"/>
    </location>
</feature>
<name>A0ABV8B571_9BACI</name>
<dbReference type="InterPro" id="IPR016747">
    <property type="entry name" value="Phosphotransbutyrylase"/>
</dbReference>
<gene>
    <name evidence="3" type="ORF">ACFOU2_14720</name>
</gene>
<evidence type="ECO:0000313" key="3">
    <source>
        <dbReference type="EMBL" id="MFC3884679.1"/>
    </source>
</evidence>
<protein>
    <submittedName>
        <fullName evidence="3">VanZ family protein</fullName>
    </submittedName>
</protein>
<evidence type="ECO:0000259" key="2">
    <source>
        <dbReference type="Pfam" id="PF04892"/>
    </source>
</evidence>
<feature type="transmembrane region" description="Helical" evidence="1">
    <location>
        <begin position="89"/>
        <end position="104"/>
    </location>
</feature>
<sequence>MYKNFSWTAVILWVVLIFYLSNQPATESNHLSKGITEVIVKTAEKVAPNTEFDIRNFNHIVRKNAHFFAYLVFGVLVASVLGRSVVHRYRIIGLALLICVLYAISDEMHQLFVPGRGAQVKDVFIDSAGASVGIGVYLVIDRIMKNRNTR</sequence>
<dbReference type="EMBL" id="JBHRZT010000052">
    <property type="protein sequence ID" value="MFC3884679.1"/>
    <property type="molecule type" value="Genomic_DNA"/>
</dbReference>
<feature type="domain" description="VanZ-like" evidence="2">
    <location>
        <begin position="8"/>
        <end position="140"/>
    </location>
</feature>
<dbReference type="Pfam" id="PF04892">
    <property type="entry name" value="VanZ"/>
    <property type="match status" value="1"/>
</dbReference>
<dbReference type="Proteomes" id="UP001595752">
    <property type="component" value="Unassembled WGS sequence"/>
</dbReference>
<evidence type="ECO:0000256" key="1">
    <source>
        <dbReference type="SAM" id="Phobius"/>
    </source>
</evidence>
<dbReference type="PANTHER" id="PTHR28008:SF1">
    <property type="entry name" value="DOMAIN PROTEIN, PUTATIVE (AFU_ORTHOLOGUE AFUA_3G10980)-RELATED"/>
    <property type="match status" value="1"/>
</dbReference>
<organism evidence="3 4">
    <name type="scientific">Bacillus songklensis</name>
    <dbReference type="NCBI Taxonomy" id="1069116"/>
    <lineage>
        <taxon>Bacteria</taxon>
        <taxon>Bacillati</taxon>
        <taxon>Bacillota</taxon>
        <taxon>Bacilli</taxon>
        <taxon>Bacillales</taxon>
        <taxon>Bacillaceae</taxon>
        <taxon>Bacillus</taxon>
    </lineage>
</organism>
<dbReference type="NCBIfam" id="NF037970">
    <property type="entry name" value="vanZ_1"/>
    <property type="match status" value="1"/>
</dbReference>
<dbReference type="PIRSF" id="PIRSF019083">
    <property type="entry name" value="UCP019083_VanZ"/>
    <property type="match status" value="1"/>
</dbReference>
<reference evidence="4" key="1">
    <citation type="journal article" date="2019" name="Int. J. Syst. Evol. Microbiol.">
        <title>The Global Catalogue of Microorganisms (GCM) 10K type strain sequencing project: providing services to taxonomists for standard genome sequencing and annotation.</title>
        <authorList>
            <consortium name="The Broad Institute Genomics Platform"/>
            <consortium name="The Broad Institute Genome Sequencing Center for Infectious Disease"/>
            <person name="Wu L."/>
            <person name="Ma J."/>
        </authorList>
    </citation>
    <scope>NUCLEOTIDE SEQUENCE [LARGE SCALE GENOMIC DNA]</scope>
    <source>
        <strain evidence="4">CCUG 61889</strain>
    </source>
</reference>
<keyword evidence="4" id="KW-1185">Reference proteome</keyword>
<keyword evidence="1" id="KW-1133">Transmembrane helix</keyword>